<evidence type="ECO:0000313" key="4">
    <source>
        <dbReference type="EMBL" id="OJJ67935.1"/>
    </source>
</evidence>
<dbReference type="PANTHER" id="PTHR15715">
    <property type="entry name" value="CENTROSOMAL PROTEIN OF 170 KDA"/>
    <property type="match status" value="1"/>
</dbReference>
<protein>
    <recommendedName>
        <fullName evidence="3">FHA domain-containing protein</fullName>
    </recommendedName>
</protein>
<keyword evidence="2" id="KW-0812">Transmembrane</keyword>
<dbReference type="RefSeq" id="XP_067475184.1">
    <property type="nucleotide sequence ID" value="XM_067627906.1"/>
</dbReference>
<dbReference type="InterPro" id="IPR008984">
    <property type="entry name" value="SMAD_FHA_dom_sf"/>
</dbReference>
<dbReference type="Proteomes" id="UP000184499">
    <property type="component" value="Unassembled WGS sequence"/>
</dbReference>
<evidence type="ECO:0000259" key="3">
    <source>
        <dbReference type="PROSITE" id="PS50006"/>
    </source>
</evidence>
<feature type="transmembrane region" description="Helical" evidence="2">
    <location>
        <begin position="678"/>
        <end position="703"/>
    </location>
</feature>
<dbReference type="InterPro" id="IPR000253">
    <property type="entry name" value="FHA_dom"/>
</dbReference>
<dbReference type="PANTHER" id="PTHR15715:SF37">
    <property type="entry name" value="LD47843P"/>
    <property type="match status" value="1"/>
</dbReference>
<evidence type="ECO:0000256" key="1">
    <source>
        <dbReference type="SAM" id="MobiDB-lite"/>
    </source>
</evidence>
<evidence type="ECO:0000313" key="5">
    <source>
        <dbReference type="Proteomes" id="UP000184499"/>
    </source>
</evidence>
<feature type="region of interest" description="Disordered" evidence="1">
    <location>
        <begin position="290"/>
        <end position="349"/>
    </location>
</feature>
<organism evidence="4 5">
    <name type="scientific">Aspergillus brasiliensis (strain CBS 101740 / IMI 381727 / IBT 21946)</name>
    <dbReference type="NCBI Taxonomy" id="767769"/>
    <lineage>
        <taxon>Eukaryota</taxon>
        <taxon>Fungi</taxon>
        <taxon>Dikarya</taxon>
        <taxon>Ascomycota</taxon>
        <taxon>Pezizomycotina</taxon>
        <taxon>Eurotiomycetes</taxon>
        <taxon>Eurotiomycetidae</taxon>
        <taxon>Eurotiales</taxon>
        <taxon>Aspergillaceae</taxon>
        <taxon>Aspergillus</taxon>
        <taxon>Aspergillus subgen. Circumdati</taxon>
    </lineage>
</organism>
<dbReference type="InterPro" id="IPR051176">
    <property type="entry name" value="Cent_Immune-Sig_Mod"/>
</dbReference>
<dbReference type="VEuPathDB" id="FungiDB:ASPBRDRAFT_58515"/>
<feature type="region of interest" description="Disordered" evidence="1">
    <location>
        <begin position="641"/>
        <end position="675"/>
    </location>
</feature>
<dbReference type="OrthoDB" id="4096268at2759"/>
<dbReference type="GO" id="GO:0005737">
    <property type="term" value="C:cytoplasm"/>
    <property type="evidence" value="ECO:0007669"/>
    <property type="project" value="TreeGrafter"/>
</dbReference>
<dbReference type="OMA" id="VTPRMTP"/>
<dbReference type="EMBL" id="KV878692">
    <property type="protein sequence ID" value="OJJ67935.1"/>
    <property type="molecule type" value="Genomic_DNA"/>
</dbReference>
<feature type="compositionally biased region" description="Acidic residues" evidence="1">
    <location>
        <begin position="643"/>
        <end position="658"/>
    </location>
</feature>
<keyword evidence="2" id="KW-1133">Transmembrane helix</keyword>
<feature type="domain" description="FHA" evidence="3">
    <location>
        <begin position="33"/>
        <end position="94"/>
    </location>
</feature>
<accession>A0A1L9U8C6</accession>
<feature type="compositionally biased region" description="Basic and acidic residues" evidence="1">
    <location>
        <begin position="368"/>
        <end position="401"/>
    </location>
</feature>
<dbReference type="Pfam" id="PF00498">
    <property type="entry name" value="FHA"/>
    <property type="match status" value="1"/>
</dbReference>
<feature type="compositionally biased region" description="Polar residues" evidence="1">
    <location>
        <begin position="325"/>
        <end position="334"/>
    </location>
</feature>
<reference evidence="5" key="1">
    <citation type="journal article" date="2017" name="Genome Biol.">
        <title>Comparative genomics reveals high biological diversity and specific adaptations in the industrially and medically important fungal genus Aspergillus.</title>
        <authorList>
            <person name="de Vries R.P."/>
            <person name="Riley R."/>
            <person name="Wiebenga A."/>
            <person name="Aguilar-Osorio G."/>
            <person name="Amillis S."/>
            <person name="Uchima C.A."/>
            <person name="Anderluh G."/>
            <person name="Asadollahi M."/>
            <person name="Askin M."/>
            <person name="Barry K."/>
            <person name="Battaglia E."/>
            <person name="Bayram O."/>
            <person name="Benocci T."/>
            <person name="Braus-Stromeyer S.A."/>
            <person name="Caldana C."/>
            <person name="Canovas D."/>
            <person name="Cerqueira G.C."/>
            <person name="Chen F."/>
            <person name="Chen W."/>
            <person name="Choi C."/>
            <person name="Clum A."/>
            <person name="Dos Santos R.A."/>
            <person name="Damasio A.R."/>
            <person name="Diallinas G."/>
            <person name="Emri T."/>
            <person name="Fekete E."/>
            <person name="Flipphi M."/>
            <person name="Freyberg S."/>
            <person name="Gallo A."/>
            <person name="Gournas C."/>
            <person name="Habgood R."/>
            <person name="Hainaut M."/>
            <person name="Harispe M.L."/>
            <person name="Henrissat B."/>
            <person name="Hilden K.S."/>
            <person name="Hope R."/>
            <person name="Hossain A."/>
            <person name="Karabika E."/>
            <person name="Karaffa L."/>
            <person name="Karanyi Z."/>
            <person name="Krasevec N."/>
            <person name="Kuo A."/>
            <person name="Kusch H."/>
            <person name="LaButti K."/>
            <person name="Lagendijk E.L."/>
            <person name="Lapidus A."/>
            <person name="Levasseur A."/>
            <person name="Lindquist E."/>
            <person name="Lipzen A."/>
            <person name="Logrieco A.F."/>
            <person name="MacCabe A."/>
            <person name="Maekelae M.R."/>
            <person name="Malavazi I."/>
            <person name="Melin P."/>
            <person name="Meyer V."/>
            <person name="Mielnichuk N."/>
            <person name="Miskei M."/>
            <person name="Molnar A.P."/>
            <person name="Mule G."/>
            <person name="Ngan C.Y."/>
            <person name="Orejas M."/>
            <person name="Orosz E."/>
            <person name="Ouedraogo J.P."/>
            <person name="Overkamp K.M."/>
            <person name="Park H.-S."/>
            <person name="Perrone G."/>
            <person name="Piumi F."/>
            <person name="Punt P.J."/>
            <person name="Ram A.F."/>
            <person name="Ramon A."/>
            <person name="Rauscher S."/>
            <person name="Record E."/>
            <person name="Riano-Pachon D.M."/>
            <person name="Robert V."/>
            <person name="Roehrig J."/>
            <person name="Ruller R."/>
            <person name="Salamov A."/>
            <person name="Salih N.S."/>
            <person name="Samson R.A."/>
            <person name="Sandor E."/>
            <person name="Sanguinetti M."/>
            <person name="Schuetze T."/>
            <person name="Sepcic K."/>
            <person name="Shelest E."/>
            <person name="Sherlock G."/>
            <person name="Sophianopoulou V."/>
            <person name="Squina F.M."/>
            <person name="Sun H."/>
            <person name="Susca A."/>
            <person name="Todd R.B."/>
            <person name="Tsang A."/>
            <person name="Unkles S.E."/>
            <person name="van de Wiele N."/>
            <person name="van Rossen-Uffink D."/>
            <person name="Oliveira J.V."/>
            <person name="Vesth T.C."/>
            <person name="Visser J."/>
            <person name="Yu J.-H."/>
            <person name="Zhou M."/>
            <person name="Andersen M.R."/>
            <person name="Archer D.B."/>
            <person name="Baker S.E."/>
            <person name="Benoit I."/>
            <person name="Brakhage A.A."/>
            <person name="Braus G.H."/>
            <person name="Fischer R."/>
            <person name="Frisvad J.C."/>
            <person name="Goldman G.H."/>
            <person name="Houbraken J."/>
            <person name="Oakley B."/>
            <person name="Pocsi I."/>
            <person name="Scazzocchio C."/>
            <person name="Seiboth B."/>
            <person name="vanKuyk P.A."/>
            <person name="Wortman J."/>
            <person name="Dyer P.S."/>
            <person name="Grigoriev I.V."/>
        </authorList>
    </citation>
    <scope>NUCLEOTIDE SEQUENCE [LARGE SCALE GENOMIC DNA]</scope>
    <source>
        <strain evidence="5">CBS 101740 / IMI 381727 / IBT 21946</strain>
    </source>
</reference>
<feature type="region of interest" description="Disordered" evidence="1">
    <location>
        <begin position="503"/>
        <end position="606"/>
    </location>
</feature>
<proteinExistence type="predicted"/>
<keyword evidence="5" id="KW-1185">Reference proteome</keyword>
<gene>
    <name evidence="4" type="ORF">ASPBRDRAFT_58515</name>
</gene>
<keyword evidence="2" id="KW-0472">Membrane</keyword>
<dbReference type="SMART" id="SM00240">
    <property type="entry name" value="FHA"/>
    <property type="match status" value="1"/>
</dbReference>
<feature type="compositionally biased region" description="Basic and acidic residues" evidence="1">
    <location>
        <begin position="215"/>
        <end position="224"/>
    </location>
</feature>
<dbReference type="STRING" id="767769.A0A1L9U8C6"/>
<feature type="compositionally biased region" description="Polar residues" evidence="1">
    <location>
        <begin position="413"/>
        <end position="423"/>
    </location>
</feature>
<dbReference type="AlphaFoldDB" id="A0A1L9U8C6"/>
<dbReference type="GeneID" id="93580394"/>
<dbReference type="PROSITE" id="PS50006">
    <property type="entry name" value="FHA_DOMAIN"/>
    <property type="match status" value="1"/>
</dbReference>
<dbReference type="SUPFAM" id="SSF49879">
    <property type="entry name" value="SMAD/FHA domain"/>
    <property type="match status" value="1"/>
</dbReference>
<name>A0A1L9U8C6_ASPBC</name>
<feature type="region of interest" description="Disordered" evidence="1">
    <location>
        <begin position="184"/>
        <end position="249"/>
    </location>
</feature>
<sequence>MPATQAIVTLRPLSISDDIPYRSLEFTSTNNHVNIGRASKRESKNLIPARNNGLFESRVMSRNHAKLWVCFDKQLVYIRDGGSMHGTWINGKKIPTEEDSVINHDDVVTFGSTVYRGSDTFPPLKVRCEFEWPDPLYAPCVPYSVCSADIMDSQRTVLATNTFCVPDDDESDAKEDSVPVVVASGSASEIDNSTPESDSDDQSVMEISSPLTSPLKRDDARNCHVDACSDTDQVGRPDGQEGSQLSPIDLEHGQHEQPLVTPRMTPPSVIDLIDGPSNMAHDFDKFLQEADSASAMSSSDDEDSSWGENDHAGSDDYDDDGEVDSQSSFRSNAEQLDEDEGSVRSSSLHVLGIRDLIASEASFAVEETNTRLDLRNDTSRSERHDRIGEDMAHEAEPREPELMAVRNPIPDLPSQSTGPSGITPTEAPPPILLQPTLSSAYGKTLDRSVPDYQTSPTTSYVDWWNPRTTANPSYSLHIPPTPQVPYADGPFVNNESFLLGETAPASNRAANPVVASMATPEIKSPEAATSDGHEIQETPMPEKQPDPILTPLPQMQRPETGSEDVQANKPLKRKAEDIDGPSGSSELDVATYPRDGVDSAMTSDSQLCDQETCYPDAQPQMLAGQQDTPSQLADLDSAKEPLLVDDVDDVDDVDEPANDGEMTAPPTKRAKTSSAGRFASHAATAALGVAIGAFGTIAALASLPPDYFQ</sequence>
<feature type="region of interest" description="Disordered" evidence="1">
    <location>
        <begin position="362"/>
        <end position="435"/>
    </location>
</feature>
<dbReference type="Gene3D" id="2.60.200.20">
    <property type="match status" value="1"/>
</dbReference>
<evidence type="ECO:0000256" key="2">
    <source>
        <dbReference type="SAM" id="Phobius"/>
    </source>
</evidence>